<dbReference type="PANTHER" id="PTHR33371">
    <property type="entry name" value="INTERMEMBRANE PHOSPHOLIPID TRANSPORT SYSTEM BINDING PROTEIN MLAD-RELATED"/>
    <property type="match status" value="1"/>
</dbReference>
<dbReference type="Proteomes" id="UP000292003">
    <property type="component" value="Unassembled WGS sequence"/>
</dbReference>
<gene>
    <name evidence="4" type="ORF">EWH70_01675</name>
</gene>
<keyword evidence="1" id="KW-0732">Signal</keyword>
<dbReference type="NCBIfam" id="TIGR00996">
    <property type="entry name" value="Mtu_fam_mce"/>
    <property type="match status" value="1"/>
</dbReference>
<name>A0A4Q7JEC2_9PSEU</name>
<dbReference type="OrthoDB" id="9774928at2"/>
<dbReference type="InterPro" id="IPR003399">
    <property type="entry name" value="Mce/MlaD"/>
</dbReference>
<sequence>MKRLLALSAVVLVAGCSFGVYDVPLPGGADLGDRPYRVTVEFADVLDLVPQSGVKVGDVPVGRVDRVELADDGRTARVTLLVNGNTPLPANAVARLRQSSVLGEKFVELDAPAQPAQARLADGAVIPLARTNRNPEVEEVLGALSLLLTGGGVAQLENISRELNAAFHGNEPEIRSLLATMNTFVSGLDARRGEITRVLEKADAFAARLAGRRGDIANLIDNLGGGIAVLAQQREAFVRMLTSLGSLAEVGTTTVNRAKEDLLADLRALEPTLRKLTESGQNLPQAMEILLTFPFTDPVLDGIKGDYLNLYLTLDTATGGR</sequence>
<feature type="domain" description="Mammalian cell entry C-terminal" evidence="3">
    <location>
        <begin position="117"/>
        <end position="286"/>
    </location>
</feature>
<reference evidence="4 5" key="1">
    <citation type="submission" date="2019-02" db="EMBL/GenBank/DDBJ databases">
        <title>Draft genome sequence of Amycolatopsis sp. 8-3EHSu isolated from roots of Suaeda maritima.</title>
        <authorList>
            <person name="Duangmal K."/>
            <person name="Chantavorakit T."/>
        </authorList>
    </citation>
    <scope>NUCLEOTIDE SEQUENCE [LARGE SCALE GENOMIC DNA]</scope>
    <source>
        <strain evidence="4 5">8-3EHSu</strain>
    </source>
</reference>
<evidence type="ECO:0000259" key="2">
    <source>
        <dbReference type="Pfam" id="PF02470"/>
    </source>
</evidence>
<evidence type="ECO:0000256" key="1">
    <source>
        <dbReference type="SAM" id="SignalP"/>
    </source>
</evidence>
<dbReference type="InterPro" id="IPR024516">
    <property type="entry name" value="Mce_C"/>
</dbReference>
<evidence type="ECO:0000313" key="4">
    <source>
        <dbReference type="EMBL" id="RZQ65817.1"/>
    </source>
</evidence>
<dbReference type="PANTHER" id="PTHR33371:SF15">
    <property type="entry name" value="LIPOPROTEIN LPRN"/>
    <property type="match status" value="1"/>
</dbReference>
<accession>A0A4Q7JEC2</accession>
<dbReference type="EMBL" id="SFCC01000001">
    <property type="protein sequence ID" value="RZQ65817.1"/>
    <property type="molecule type" value="Genomic_DNA"/>
</dbReference>
<dbReference type="AlphaFoldDB" id="A0A4Q7JEC2"/>
<feature type="domain" description="Mce/MlaD" evidence="2">
    <location>
        <begin position="34"/>
        <end position="111"/>
    </location>
</feature>
<comment type="caution">
    <text evidence="4">The sequence shown here is derived from an EMBL/GenBank/DDBJ whole genome shotgun (WGS) entry which is preliminary data.</text>
</comment>
<organism evidence="4 5">
    <name type="scientific">Amycolatopsis suaedae</name>
    <dbReference type="NCBI Taxonomy" id="2510978"/>
    <lineage>
        <taxon>Bacteria</taxon>
        <taxon>Bacillati</taxon>
        <taxon>Actinomycetota</taxon>
        <taxon>Actinomycetes</taxon>
        <taxon>Pseudonocardiales</taxon>
        <taxon>Pseudonocardiaceae</taxon>
        <taxon>Amycolatopsis</taxon>
    </lineage>
</organism>
<feature type="signal peptide" evidence="1">
    <location>
        <begin position="1"/>
        <end position="22"/>
    </location>
</feature>
<dbReference type="Pfam" id="PF02470">
    <property type="entry name" value="MlaD"/>
    <property type="match status" value="1"/>
</dbReference>
<dbReference type="InterPro" id="IPR052336">
    <property type="entry name" value="MlaD_Phospholipid_Transporter"/>
</dbReference>
<dbReference type="Pfam" id="PF11887">
    <property type="entry name" value="Mce4_CUP1"/>
    <property type="match status" value="1"/>
</dbReference>
<dbReference type="RefSeq" id="WP_130473385.1">
    <property type="nucleotide sequence ID" value="NZ_SFCC01000001.1"/>
</dbReference>
<evidence type="ECO:0000313" key="5">
    <source>
        <dbReference type="Proteomes" id="UP000292003"/>
    </source>
</evidence>
<keyword evidence="5" id="KW-1185">Reference proteome</keyword>
<protein>
    <submittedName>
        <fullName evidence="4">MCE family protein</fullName>
    </submittedName>
</protein>
<dbReference type="GO" id="GO:0005576">
    <property type="term" value="C:extracellular region"/>
    <property type="evidence" value="ECO:0007669"/>
    <property type="project" value="TreeGrafter"/>
</dbReference>
<evidence type="ECO:0000259" key="3">
    <source>
        <dbReference type="Pfam" id="PF11887"/>
    </source>
</evidence>
<proteinExistence type="predicted"/>
<dbReference type="InterPro" id="IPR005693">
    <property type="entry name" value="Mce"/>
</dbReference>
<feature type="chain" id="PRO_5039334915" evidence="1">
    <location>
        <begin position="23"/>
        <end position="321"/>
    </location>
</feature>
<dbReference type="PROSITE" id="PS51257">
    <property type="entry name" value="PROKAR_LIPOPROTEIN"/>
    <property type="match status" value="1"/>
</dbReference>